<keyword evidence="9" id="KW-1185">Reference proteome</keyword>
<dbReference type="Proteomes" id="UP000185494">
    <property type="component" value="Chromosome 1"/>
</dbReference>
<dbReference type="PROSITE" id="PS50931">
    <property type="entry name" value="HTH_LYSR"/>
    <property type="match status" value="1"/>
</dbReference>
<evidence type="ECO:0000256" key="1">
    <source>
        <dbReference type="ARBA" id="ARBA00009437"/>
    </source>
</evidence>
<dbReference type="EMBL" id="JAVVDO010000019">
    <property type="protein sequence ID" value="MDT8331913.1"/>
    <property type="molecule type" value="Genomic_DNA"/>
</dbReference>
<name>A0A1L7AEG8_9PROT</name>
<dbReference type="InterPro" id="IPR005119">
    <property type="entry name" value="LysR_subst-bd"/>
</dbReference>
<dbReference type="SUPFAM" id="SSF53850">
    <property type="entry name" value="Periplasmic binding protein-like II"/>
    <property type="match status" value="1"/>
</dbReference>
<dbReference type="SUPFAM" id="SSF46785">
    <property type="entry name" value="Winged helix' DNA-binding domain"/>
    <property type="match status" value="1"/>
</dbReference>
<evidence type="ECO:0000313" key="8">
    <source>
        <dbReference type="Proteomes" id="UP000185494"/>
    </source>
</evidence>
<dbReference type="PANTHER" id="PTHR30419">
    <property type="entry name" value="HTH-TYPE TRANSCRIPTIONAL REGULATOR YBHD"/>
    <property type="match status" value="1"/>
</dbReference>
<keyword evidence="3" id="KW-0238">DNA-binding</keyword>
<evidence type="ECO:0000313" key="7">
    <source>
        <dbReference type="EMBL" id="MDT8331913.1"/>
    </source>
</evidence>
<gene>
    <name evidence="6" type="ORF">RGI145_08950</name>
    <name evidence="7" type="ORF">RQ831_12695</name>
</gene>
<reference evidence="7" key="3">
    <citation type="submission" date="2023-09" db="EMBL/GenBank/DDBJ databases">
        <authorList>
            <person name="Schober I."/>
            <person name="Bunk B."/>
        </authorList>
    </citation>
    <scope>NUCLEOTIDE SEQUENCE</scope>
    <source>
        <strain evidence="7">DSM 103800</strain>
    </source>
</reference>
<reference evidence="7 9" key="2">
    <citation type="journal article" date="2019" name="Microb. Pathog.">
        <title>Comparison of VITEK 2, MALDI-TOF MS, 16S rRNA gene sequencing, and whole-genome sequencing for identification of Roseomonas mucosa.</title>
        <authorList>
            <person name="Rudolph W.W."/>
            <person name="Gunzer F."/>
            <person name="Trauth M."/>
            <person name="Bunk B."/>
            <person name="Bigge R."/>
            <person name="Schrottner P."/>
        </authorList>
    </citation>
    <scope>NUCLEOTIDE SEQUENCE [LARGE SCALE GENOMIC DNA]</scope>
    <source>
        <strain evidence="7 9">DSM 103800</strain>
    </source>
</reference>
<dbReference type="GO" id="GO:0003677">
    <property type="term" value="F:DNA binding"/>
    <property type="evidence" value="ECO:0007669"/>
    <property type="project" value="UniProtKB-KW"/>
</dbReference>
<dbReference type="Gene3D" id="3.40.190.290">
    <property type="match status" value="1"/>
</dbReference>
<evidence type="ECO:0000256" key="3">
    <source>
        <dbReference type="ARBA" id="ARBA00023125"/>
    </source>
</evidence>
<evidence type="ECO:0000259" key="5">
    <source>
        <dbReference type="PROSITE" id="PS50931"/>
    </source>
</evidence>
<proteinExistence type="inferred from homology"/>
<dbReference type="KEGG" id="rgi:RGI145_08950"/>
<protein>
    <submittedName>
        <fullName evidence="6">LysR family transcriptional regulator</fullName>
    </submittedName>
</protein>
<dbReference type="InterPro" id="IPR000847">
    <property type="entry name" value="LysR_HTH_N"/>
</dbReference>
<reference evidence="6 8" key="1">
    <citation type="submission" date="2016-05" db="EMBL/GenBank/DDBJ databases">
        <title>Complete Genome and Methylome Analysis of Psychrotrophic Bacterial Isolates from Antarctic Lake Untersee.</title>
        <authorList>
            <person name="Fomenkov A."/>
            <person name="Akimov V.N."/>
            <person name="Vasilyeva L.V."/>
            <person name="Andersen D."/>
            <person name="Vincze T."/>
            <person name="Roberts R.J."/>
        </authorList>
    </citation>
    <scope>NUCLEOTIDE SEQUENCE [LARGE SCALE GENOMIC DNA]</scope>
    <source>
        <strain evidence="6 8">U14-5</strain>
    </source>
</reference>
<evidence type="ECO:0000256" key="2">
    <source>
        <dbReference type="ARBA" id="ARBA00023015"/>
    </source>
</evidence>
<dbReference type="EMBL" id="CP015583">
    <property type="protein sequence ID" value="APT57205.1"/>
    <property type="molecule type" value="Genomic_DNA"/>
</dbReference>
<sequence length="295" mass="32104">MDLRTLRAFVEVVRRNGFSAASREIFASQPTVSKAVRQLEDEVGLDLLHRLPHGVRPTEAGEVVLRHAQAMLASRDTMLAELDALRGLTRGHLRLGLTPFGSAALFAPLVGRFRAAHPDITIALLEQGSLTLSEAVLGGEIEMAMAILPIAAGLEWQPVWDDPLVALLPEGDPLAGREAIRLEELRDRPLILFETGFALNEVIQRACAARGFTPREAARSGQSDFITALVASGLGVALLPRLMVAPRAPLPMPVALVEEPDLRWQCGLIWRQDGALSPAARAWLEMVRAALPLRR</sequence>
<dbReference type="PANTHER" id="PTHR30419:SF8">
    <property type="entry name" value="NITROGEN ASSIMILATION TRANSCRIPTIONAL ACTIVATOR-RELATED"/>
    <property type="match status" value="1"/>
</dbReference>
<dbReference type="Gene3D" id="1.10.10.10">
    <property type="entry name" value="Winged helix-like DNA-binding domain superfamily/Winged helix DNA-binding domain"/>
    <property type="match status" value="1"/>
</dbReference>
<feature type="domain" description="HTH lysR-type" evidence="5">
    <location>
        <begin position="1"/>
        <end position="58"/>
    </location>
</feature>
<evidence type="ECO:0000256" key="4">
    <source>
        <dbReference type="ARBA" id="ARBA00023163"/>
    </source>
</evidence>
<evidence type="ECO:0000313" key="6">
    <source>
        <dbReference type="EMBL" id="APT57205.1"/>
    </source>
</evidence>
<comment type="similarity">
    <text evidence="1">Belongs to the LysR transcriptional regulatory family.</text>
</comment>
<dbReference type="AlphaFoldDB" id="A0A1L7AEG8"/>
<organism evidence="6 8">
    <name type="scientific">Roseomonas gilardii</name>
    <dbReference type="NCBI Taxonomy" id="257708"/>
    <lineage>
        <taxon>Bacteria</taxon>
        <taxon>Pseudomonadati</taxon>
        <taxon>Pseudomonadota</taxon>
        <taxon>Alphaproteobacteria</taxon>
        <taxon>Acetobacterales</taxon>
        <taxon>Roseomonadaceae</taxon>
        <taxon>Roseomonas</taxon>
    </lineage>
</organism>
<accession>A0A1L7AEG8</accession>
<dbReference type="RefSeq" id="WP_075798096.1">
    <property type="nucleotide sequence ID" value="NZ_CP015583.1"/>
</dbReference>
<keyword evidence="2" id="KW-0805">Transcription regulation</keyword>
<dbReference type="Pfam" id="PF00126">
    <property type="entry name" value="HTH_1"/>
    <property type="match status" value="1"/>
</dbReference>
<keyword evidence="4" id="KW-0804">Transcription</keyword>
<dbReference type="Pfam" id="PF03466">
    <property type="entry name" value="LysR_substrate"/>
    <property type="match status" value="1"/>
</dbReference>
<dbReference type="FunFam" id="1.10.10.10:FF:000001">
    <property type="entry name" value="LysR family transcriptional regulator"/>
    <property type="match status" value="1"/>
</dbReference>
<evidence type="ECO:0000313" key="9">
    <source>
        <dbReference type="Proteomes" id="UP001258945"/>
    </source>
</evidence>
<dbReference type="InterPro" id="IPR036390">
    <property type="entry name" value="WH_DNA-bd_sf"/>
</dbReference>
<dbReference type="PRINTS" id="PR00039">
    <property type="entry name" value="HTHLYSR"/>
</dbReference>
<dbReference type="GO" id="GO:0003700">
    <property type="term" value="F:DNA-binding transcription factor activity"/>
    <property type="evidence" value="ECO:0007669"/>
    <property type="project" value="InterPro"/>
</dbReference>
<dbReference type="GO" id="GO:0005829">
    <property type="term" value="C:cytosol"/>
    <property type="evidence" value="ECO:0007669"/>
    <property type="project" value="TreeGrafter"/>
</dbReference>
<dbReference type="InterPro" id="IPR036388">
    <property type="entry name" value="WH-like_DNA-bd_sf"/>
</dbReference>
<dbReference type="InterPro" id="IPR050950">
    <property type="entry name" value="HTH-type_LysR_regulators"/>
</dbReference>
<dbReference type="STRING" id="257708.RGI145_08950"/>
<dbReference type="eggNOG" id="COG0583">
    <property type="taxonomic scope" value="Bacteria"/>
</dbReference>
<dbReference type="Proteomes" id="UP001258945">
    <property type="component" value="Unassembled WGS sequence"/>
</dbReference>